<name>A0A6A6QA08_9PEZI</name>
<dbReference type="AlphaFoldDB" id="A0A6A6QA08"/>
<evidence type="ECO:0000256" key="1">
    <source>
        <dbReference type="SAM" id="Coils"/>
    </source>
</evidence>
<feature type="region of interest" description="Disordered" evidence="2">
    <location>
        <begin position="78"/>
        <end position="163"/>
    </location>
</feature>
<feature type="compositionally biased region" description="Basic and acidic residues" evidence="2">
    <location>
        <begin position="78"/>
        <end position="90"/>
    </location>
</feature>
<evidence type="ECO:0000313" key="4">
    <source>
        <dbReference type="Proteomes" id="UP000799750"/>
    </source>
</evidence>
<dbReference type="OrthoDB" id="9977870at2759"/>
<organism evidence="3 4">
    <name type="scientific">Lophium mytilinum</name>
    <dbReference type="NCBI Taxonomy" id="390894"/>
    <lineage>
        <taxon>Eukaryota</taxon>
        <taxon>Fungi</taxon>
        <taxon>Dikarya</taxon>
        <taxon>Ascomycota</taxon>
        <taxon>Pezizomycotina</taxon>
        <taxon>Dothideomycetes</taxon>
        <taxon>Pleosporomycetidae</taxon>
        <taxon>Mytilinidiales</taxon>
        <taxon>Mytilinidiaceae</taxon>
        <taxon>Lophium</taxon>
    </lineage>
</organism>
<sequence>MQPGGVGEPSDFLTATLFDDAIYQREVLSLPECKNEDELDQEILEEARQLGITVTQDLAPDLHDISTALSTFTVSSERRSSMSVRSHESHSTGFTSDPSRNSKDQCADNHPASPSFPPPRSSISIENRGFSVDVPRPTMRHAQSSSTTSKAGSARSLLLVSERPGLKRRRGSSLLSMFRREPQQCSSCSARLRHSHHVNPFTPRLPCGHSLTKYAIRIHVQDALERDALPSCCGRPLPKPVLEMALTEAELDSLSKALPLLDETENGNPTKSSEHNAIEVTRQVESPFSVSPDESGPPSPFEKTPEECARLDKAMEDDLFRTLRAQQTEQLKKIVSFEARQRQALLLFYEQSKSNLSSALAHSKVERINKHTQHLEQLEEAQVAAEHDLRRAQVQENQNMATALKYMEAYCNGPNSSGHTVSEEDRKKLKRQHTVQDSLPRKHDSAINVLRSKQEKDVKVQMHKQHTELVQMDLDFEKELGQLDAKFHRDSSKLDVLAEVRRRKAIARWDLRMEIWRRQFEKQHETCFDGSIPHPDWPATPMEGPAGDATALAPYFQLDYNSRAAT</sequence>
<evidence type="ECO:0000256" key="2">
    <source>
        <dbReference type="SAM" id="MobiDB-lite"/>
    </source>
</evidence>
<keyword evidence="1" id="KW-0175">Coiled coil</keyword>
<dbReference type="Proteomes" id="UP000799750">
    <property type="component" value="Unassembled WGS sequence"/>
</dbReference>
<feature type="coiled-coil region" evidence="1">
    <location>
        <begin position="361"/>
        <end position="395"/>
    </location>
</feature>
<reference evidence="3" key="1">
    <citation type="journal article" date="2020" name="Stud. Mycol.">
        <title>101 Dothideomycetes genomes: a test case for predicting lifestyles and emergence of pathogens.</title>
        <authorList>
            <person name="Haridas S."/>
            <person name="Albert R."/>
            <person name="Binder M."/>
            <person name="Bloem J."/>
            <person name="Labutti K."/>
            <person name="Salamov A."/>
            <person name="Andreopoulos B."/>
            <person name="Baker S."/>
            <person name="Barry K."/>
            <person name="Bills G."/>
            <person name="Bluhm B."/>
            <person name="Cannon C."/>
            <person name="Castanera R."/>
            <person name="Culley D."/>
            <person name="Daum C."/>
            <person name="Ezra D."/>
            <person name="Gonzalez J."/>
            <person name="Henrissat B."/>
            <person name="Kuo A."/>
            <person name="Liang C."/>
            <person name="Lipzen A."/>
            <person name="Lutzoni F."/>
            <person name="Magnuson J."/>
            <person name="Mondo S."/>
            <person name="Nolan M."/>
            <person name="Ohm R."/>
            <person name="Pangilinan J."/>
            <person name="Park H.-J."/>
            <person name="Ramirez L."/>
            <person name="Alfaro M."/>
            <person name="Sun H."/>
            <person name="Tritt A."/>
            <person name="Yoshinaga Y."/>
            <person name="Zwiers L.-H."/>
            <person name="Turgeon B."/>
            <person name="Goodwin S."/>
            <person name="Spatafora J."/>
            <person name="Crous P."/>
            <person name="Grigoriev I."/>
        </authorList>
    </citation>
    <scope>NUCLEOTIDE SEQUENCE</scope>
    <source>
        <strain evidence="3">CBS 269.34</strain>
    </source>
</reference>
<feature type="region of interest" description="Disordered" evidence="2">
    <location>
        <begin position="414"/>
        <end position="440"/>
    </location>
</feature>
<feature type="compositionally biased region" description="Polar residues" evidence="2">
    <location>
        <begin position="141"/>
        <end position="151"/>
    </location>
</feature>
<proteinExistence type="predicted"/>
<evidence type="ECO:0000313" key="3">
    <source>
        <dbReference type="EMBL" id="KAF2488879.1"/>
    </source>
</evidence>
<keyword evidence="4" id="KW-1185">Reference proteome</keyword>
<protein>
    <submittedName>
        <fullName evidence="3">Uncharacterized protein</fullName>
    </submittedName>
</protein>
<dbReference type="EMBL" id="MU004200">
    <property type="protein sequence ID" value="KAF2488879.1"/>
    <property type="molecule type" value="Genomic_DNA"/>
</dbReference>
<feature type="region of interest" description="Disordered" evidence="2">
    <location>
        <begin position="263"/>
        <end position="305"/>
    </location>
</feature>
<gene>
    <name evidence="3" type="ORF">BU16DRAFT_553641</name>
</gene>
<accession>A0A6A6QA08</accession>